<dbReference type="AlphaFoldDB" id="A0AAD0M3C8"/>
<name>A0AAD0M3C8_PSEAV</name>
<organism evidence="1 2">
    <name type="scientific">Pseudomonas amygdali pv. lachrymans str. M301315</name>
    <dbReference type="NCBI Taxonomy" id="629260"/>
    <lineage>
        <taxon>Bacteria</taxon>
        <taxon>Pseudomonadati</taxon>
        <taxon>Pseudomonadota</taxon>
        <taxon>Gammaproteobacteria</taxon>
        <taxon>Pseudomonadales</taxon>
        <taxon>Pseudomonadaceae</taxon>
        <taxon>Pseudomonas</taxon>
        <taxon>Pseudomonas amygdali</taxon>
    </lineage>
</organism>
<gene>
    <name evidence="1" type="ORF">PLA107_006135</name>
</gene>
<evidence type="ECO:0000313" key="2">
    <source>
        <dbReference type="Proteomes" id="UP000006426"/>
    </source>
</evidence>
<evidence type="ECO:0000313" key="1">
    <source>
        <dbReference type="EMBL" id="AXH58998.1"/>
    </source>
</evidence>
<dbReference type="EMBL" id="CP031225">
    <property type="protein sequence ID" value="AXH58998.1"/>
    <property type="molecule type" value="Genomic_DNA"/>
</dbReference>
<proteinExistence type="predicted"/>
<protein>
    <submittedName>
        <fullName evidence="1">Uncharacterized protein</fullName>
    </submittedName>
</protein>
<accession>A0AAD0M3C8</accession>
<reference evidence="1 2" key="1">
    <citation type="journal article" date="2011" name="PLoS Pathog.">
        <title>Dynamic evolution of pathogenicity revealed by sequencing and comparative genomics of 19 Pseudomonas syringae isolates.</title>
        <authorList>
            <person name="Baltrus D.A."/>
            <person name="Nishimura M.T."/>
            <person name="Romanchuk A."/>
            <person name="Chang J.H."/>
            <person name="Mukhtar M.S."/>
            <person name="Cherkis K."/>
            <person name="Roach J."/>
            <person name="Grant S.R."/>
            <person name="Jones C.D."/>
            <person name="Dangl J.L."/>
        </authorList>
    </citation>
    <scope>NUCLEOTIDE SEQUENCE [LARGE SCALE GENOMIC DNA]</scope>
    <source>
        <strain evidence="1 2">M301315</strain>
    </source>
</reference>
<sequence>MLDALRQLLNVRCGADL</sequence>
<dbReference type="Proteomes" id="UP000006426">
    <property type="component" value="Chromosome"/>
</dbReference>